<dbReference type="PROSITE" id="PS50885">
    <property type="entry name" value="HAMP"/>
    <property type="match status" value="1"/>
</dbReference>
<evidence type="ECO:0000256" key="3">
    <source>
        <dbReference type="ARBA" id="ARBA00012438"/>
    </source>
</evidence>
<dbReference type="SUPFAM" id="SSF47384">
    <property type="entry name" value="Homodimeric domain of signal transducing histidine kinase"/>
    <property type="match status" value="1"/>
</dbReference>
<keyword evidence="10 11" id="KW-0472">Membrane</keyword>
<dbReference type="Proteomes" id="UP000579153">
    <property type="component" value="Unassembled WGS sequence"/>
</dbReference>
<dbReference type="InterPro" id="IPR004358">
    <property type="entry name" value="Sig_transdc_His_kin-like_C"/>
</dbReference>
<evidence type="ECO:0000256" key="4">
    <source>
        <dbReference type="ARBA" id="ARBA00022553"/>
    </source>
</evidence>
<name>A0A7W9G883_9ACTN</name>
<sequence>MDPTATGPAGRVRRHLRRPSLRTQLTTLYAGMVLAVVVPMLLLAGFLFGRDQIRLRAGDAVPPPDPATQQVDAALAITAFIVVVLTVLTAWWLAGRFLRPLRAMTVTAQEISATNLNRRLGLRGPDDELTKLGRTLDDLFERLDSAFAAQRHFVANASHELRTPLAGQRAVLQVALADPEASTASLRAACEEALGLGERQERLIAALLTLAEGQKGIEHREVFDLVDVIKAEMQSHHAEATRRTITLQASLDPAPISGDPDLITSMIRNLVDNALHHNVPDGHLTITTERINGCARLSVANTGPTIRSQDLRRLFQPFQRLGTQRTHTADGHGLGLAIVQAVADAHGAQLTARPRPGGGLDVTILFG</sequence>
<keyword evidence="15" id="KW-1185">Reference proteome</keyword>
<dbReference type="SMART" id="SM00388">
    <property type="entry name" value="HisKA"/>
    <property type="match status" value="1"/>
</dbReference>
<keyword evidence="4" id="KW-0597">Phosphoprotein</keyword>
<dbReference type="Gene3D" id="3.30.565.10">
    <property type="entry name" value="Histidine kinase-like ATPase, C-terminal domain"/>
    <property type="match status" value="1"/>
</dbReference>
<evidence type="ECO:0000256" key="9">
    <source>
        <dbReference type="ARBA" id="ARBA00023012"/>
    </source>
</evidence>
<dbReference type="PANTHER" id="PTHR45436">
    <property type="entry name" value="SENSOR HISTIDINE KINASE YKOH"/>
    <property type="match status" value="1"/>
</dbReference>
<evidence type="ECO:0000256" key="1">
    <source>
        <dbReference type="ARBA" id="ARBA00000085"/>
    </source>
</evidence>
<evidence type="ECO:0000313" key="15">
    <source>
        <dbReference type="Proteomes" id="UP000579153"/>
    </source>
</evidence>
<dbReference type="InterPro" id="IPR050428">
    <property type="entry name" value="TCS_sensor_his_kinase"/>
</dbReference>
<dbReference type="GO" id="GO:0005886">
    <property type="term" value="C:plasma membrane"/>
    <property type="evidence" value="ECO:0007669"/>
    <property type="project" value="UniProtKB-SubCell"/>
</dbReference>
<dbReference type="AlphaFoldDB" id="A0A7W9G883"/>
<evidence type="ECO:0000256" key="8">
    <source>
        <dbReference type="ARBA" id="ARBA00022989"/>
    </source>
</evidence>
<evidence type="ECO:0000256" key="10">
    <source>
        <dbReference type="ARBA" id="ARBA00023136"/>
    </source>
</evidence>
<dbReference type="InterPro" id="IPR003661">
    <property type="entry name" value="HisK_dim/P_dom"/>
</dbReference>
<dbReference type="SMART" id="SM00387">
    <property type="entry name" value="HATPase_c"/>
    <property type="match status" value="1"/>
</dbReference>
<evidence type="ECO:0000256" key="5">
    <source>
        <dbReference type="ARBA" id="ARBA00022679"/>
    </source>
</evidence>
<comment type="subcellular location">
    <subcellularLocation>
        <location evidence="2">Cell membrane</location>
    </subcellularLocation>
</comment>
<dbReference type="PROSITE" id="PS50109">
    <property type="entry name" value="HIS_KIN"/>
    <property type="match status" value="1"/>
</dbReference>
<dbReference type="Gene3D" id="1.10.287.130">
    <property type="match status" value="1"/>
</dbReference>
<feature type="transmembrane region" description="Helical" evidence="11">
    <location>
        <begin position="27"/>
        <end position="48"/>
    </location>
</feature>
<dbReference type="Pfam" id="PF02518">
    <property type="entry name" value="HATPase_c"/>
    <property type="match status" value="1"/>
</dbReference>
<dbReference type="InterPro" id="IPR036890">
    <property type="entry name" value="HATPase_C_sf"/>
</dbReference>
<dbReference type="Pfam" id="PF00512">
    <property type="entry name" value="HisKA"/>
    <property type="match status" value="1"/>
</dbReference>
<dbReference type="PRINTS" id="PR00344">
    <property type="entry name" value="BCTRLSENSOR"/>
</dbReference>
<dbReference type="Pfam" id="PF00672">
    <property type="entry name" value="HAMP"/>
    <property type="match status" value="1"/>
</dbReference>
<dbReference type="CDD" id="cd00082">
    <property type="entry name" value="HisKA"/>
    <property type="match status" value="1"/>
</dbReference>
<evidence type="ECO:0000259" key="12">
    <source>
        <dbReference type="PROSITE" id="PS50109"/>
    </source>
</evidence>
<comment type="caution">
    <text evidence="14">The sequence shown here is derived from an EMBL/GenBank/DDBJ whole genome shotgun (WGS) entry which is preliminary data.</text>
</comment>
<evidence type="ECO:0000313" key="14">
    <source>
        <dbReference type="EMBL" id="MBB5778974.1"/>
    </source>
</evidence>
<feature type="transmembrane region" description="Helical" evidence="11">
    <location>
        <begin position="73"/>
        <end position="94"/>
    </location>
</feature>
<evidence type="ECO:0000259" key="13">
    <source>
        <dbReference type="PROSITE" id="PS50885"/>
    </source>
</evidence>
<evidence type="ECO:0000256" key="2">
    <source>
        <dbReference type="ARBA" id="ARBA00004236"/>
    </source>
</evidence>
<proteinExistence type="predicted"/>
<dbReference type="Gene3D" id="6.10.340.10">
    <property type="match status" value="1"/>
</dbReference>
<dbReference type="InterPro" id="IPR036097">
    <property type="entry name" value="HisK_dim/P_sf"/>
</dbReference>
<keyword evidence="8 11" id="KW-1133">Transmembrane helix</keyword>
<evidence type="ECO:0000256" key="7">
    <source>
        <dbReference type="ARBA" id="ARBA00022777"/>
    </source>
</evidence>
<keyword evidence="6 11" id="KW-0812">Transmembrane</keyword>
<comment type="catalytic activity">
    <reaction evidence="1">
        <text>ATP + protein L-histidine = ADP + protein N-phospho-L-histidine.</text>
        <dbReference type="EC" id="2.7.13.3"/>
    </reaction>
</comment>
<organism evidence="14 15">
    <name type="scientific">Nonomuraea jabiensis</name>
    <dbReference type="NCBI Taxonomy" id="882448"/>
    <lineage>
        <taxon>Bacteria</taxon>
        <taxon>Bacillati</taxon>
        <taxon>Actinomycetota</taxon>
        <taxon>Actinomycetes</taxon>
        <taxon>Streptosporangiales</taxon>
        <taxon>Streptosporangiaceae</taxon>
        <taxon>Nonomuraea</taxon>
    </lineage>
</organism>
<accession>A0A7W9G883</accession>
<dbReference type="InterPro" id="IPR003594">
    <property type="entry name" value="HATPase_dom"/>
</dbReference>
<dbReference type="CDD" id="cd06225">
    <property type="entry name" value="HAMP"/>
    <property type="match status" value="1"/>
</dbReference>
<dbReference type="SUPFAM" id="SSF55874">
    <property type="entry name" value="ATPase domain of HSP90 chaperone/DNA topoisomerase II/histidine kinase"/>
    <property type="match status" value="1"/>
</dbReference>
<protein>
    <recommendedName>
        <fullName evidence="3">histidine kinase</fullName>
        <ecNumber evidence="3">2.7.13.3</ecNumber>
    </recommendedName>
</protein>
<feature type="domain" description="HAMP" evidence="13">
    <location>
        <begin position="95"/>
        <end position="148"/>
    </location>
</feature>
<dbReference type="SUPFAM" id="SSF158472">
    <property type="entry name" value="HAMP domain-like"/>
    <property type="match status" value="1"/>
</dbReference>
<dbReference type="InterPro" id="IPR005467">
    <property type="entry name" value="His_kinase_dom"/>
</dbReference>
<keyword evidence="7 14" id="KW-0418">Kinase</keyword>
<dbReference type="GO" id="GO:0000155">
    <property type="term" value="F:phosphorelay sensor kinase activity"/>
    <property type="evidence" value="ECO:0007669"/>
    <property type="project" value="InterPro"/>
</dbReference>
<feature type="domain" description="Histidine kinase" evidence="12">
    <location>
        <begin position="156"/>
        <end position="367"/>
    </location>
</feature>
<keyword evidence="5" id="KW-0808">Transferase</keyword>
<gene>
    <name evidence="14" type="ORF">HD596_005730</name>
</gene>
<evidence type="ECO:0000256" key="6">
    <source>
        <dbReference type="ARBA" id="ARBA00022692"/>
    </source>
</evidence>
<dbReference type="InterPro" id="IPR003660">
    <property type="entry name" value="HAMP_dom"/>
</dbReference>
<dbReference type="SMART" id="SM00304">
    <property type="entry name" value="HAMP"/>
    <property type="match status" value="1"/>
</dbReference>
<dbReference type="PANTHER" id="PTHR45436:SF5">
    <property type="entry name" value="SENSOR HISTIDINE KINASE TRCS"/>
    <property type="match status" value="1"/>
</dbReference>
<dbReference type="EMBL" id="JACHMB010000001">
    <property type="protein sequence ID" value="MBB5778974.1"/>
    <property type="molecule type" value="Genomic_DNA"/>
</dbReference>
<evidence type="ECO:0000256" key="11">
    <source>
        <dbReference type="SAM" id="Phobius"/>
    </source>
</evidence>
<keyword evidence="9" id="KW-0902">Two-component regulatory system</keyword>
<dbReference type="EC" id="2.7.13.3" evidence="3"/>
<reference evidence="14 15" key="1">
    <citation type="submission" date="2020-08" db="EMBL/GenBank/DDBJ databases">
        <title>Sequencing the genomes of 1000 actinobacteria strains.</title>
        <authorList>
            <person name="Klenk H.-P."/>
        </authorList>
    </citation>
    <scope>NUCLEOTIDE SEQUENCE [LARGE SCALE GENOMIC DNA]</scope>
    <source>
        <strain evidence="14 15">DSM 45507</strain>
    </source>
</reference>
<dbReference type="RefSeq" id="WP_313044871.1">
    <property type="nucleotide sequence ID" value="NZ_JACHMB010000001.1"/>
</dbReference>